<organism evidence="3 4">
    <name type="scientific">Prunus yedoensis var. nudiflora</name>
    <dbReference type="NCBI Taxonomy" id="2094558"/>
    <lineage>
        <taxon>Eukaryota</taxon>
        <taxon>Viridiplantae</taxon>
        <taxon>Streptophyta</taxon>
        <taxon>Embryophyta</taxon>
        <taxon>Tracheophyta</taxon>
        <taxon>Spermatophyta</taxon>
        <taxon>Magnoliopsida</taxon>
        <taxon>eudicotyledons</taxon>
        <taxon>Gunneridae</taxon>
        <taxon>Pentapetalae</taxon>
        <taxon>rosids</taxon>
        <taxon>fabids</taxon>
        <taxon>Rosales</taxon>
        <taxon>Rosaceae</taxon>
        <taxon>Amygdaloideae</taxon>
        <taxon>Amygdaleae</taxon>
        <taxon>Prunus</taxon>
    </lineage>
</organism>
<dbReference type="GO" id="GO:0006631">
    <property type="term" value="P:fatty acid metabolic process"/>
    <property type="evidence" value="ECO:0007669"/>
    <property type="project" value="TreeGrafter"/>
</dbReference>
<dbReference type="Gene3D" id="3.40.50.12780">
    <property type="entry name" value="N-terminal domain of ligase-like"/>
    <property type="match status" value="1"/>
</dbReference>
<dbReference type="Proteomes" id="UP000250321">
    <property type="component" value="Unassembled WGS sequence"/>
</dbReference>
<dbReference type="OrthoDB" id="10253115at2759"/>
<reference evidence="3 4" key="1">
    <citation type="submission" date="2018-02" db="EMBL/GenBank/DDBJ databases">
        <title>Draft genome of wild Prunus yedoensis var. nudiflora.</title>
        <authorList>
            <person name="Baek S."/>
            <person name="Kim J.-H."/>
            <person name="Choi K."/>
            <person name="Kim G.-B."/>
            <person name="Cho A."/>
            <person name="Jang H."/>
            <person name="Shin C.-H."/>
            <person name="Yu H.-J."/>
            <person name="Mun J.-H."/>
        </authorList>
    </citation>
    <scope>NUCLEOTIDE SEQUENCE [LARGE SCALE GENOMIC DNA]</scope>
    <source>
        <strain evidence="4">cv. Jeju island</strain>
        <tissue evidence="3">Leaf</tissue>
    </source>
</reference>
<name>A0A314ZPI9_PRUYE</name>
<dbReference type="GO" id="GO:0031956">
    <property type="term" value="F:medium-chain fatty acid-CoA ligase activity"/>
    <property type="evidence" value="ECO:0007669"/>
    <property type="project" value="TreeGrafter"/>
</dbReference>
<sequence>MGKSSEAHICQCLSLLSTFRRNSVVTVTGNRRKTGKEFVESVMGLAQGLLQLGLRSGDVISIVAFNSELYLEWLLAIAFVGAIAAPLNYRWSYEEAVLAMEVVRPVMLVTDESCIPWYSKLQLHHIPSLRWHVSLDSPSSDFLRTSSNVLSTETIKKDSVGDAQLNYSGT</sequence>
<evidence type="ECO:0000259" key="2">
    <source>
        <dbReference type="Pfam" id="PF00501"/>
    </source>
</evidence>
<keyword evidence="4" id="KW-1185">Reference proteome</keyword>
<dbReference type="Pfam" id="PF00501">
    <property type="entry name" value="AMP-binding"/>
    <property type="match status" value="1"/>
</dbReference>
<proteinExistence type="predicted"/>
<comment type="caution">
    <text evidence="3">The sequence shown here is derived from an EMBL/GenBank/DDBJ whole genome shotgun (WGS) entry which is preliminary data.</text>
</comment>
<dbReference type="EMBL" id="PJQY01000017">
    <property type="protein sequence ID" value="PQQ21229.1"/>
    <property type="molecule type" value="Genomic_DNA"/>
</dbReference>
<gene>
    <name evidence="3" type="ORF">Pyn_05398</name>
</gene>
<comment type="subcellular location">
    <subcellularLocation>
        <location evidence="1">Cytoplasm</location>
    </subcellularLocation>
</comment>
<dbReference type="PANTHER" id="PTHR43201">
    <property type="entry name" value="ACYL-COA SYNTHETASE"/>
    <property type="match status" value="1"/>
</dbReference>
<keyword evidence="3" id="KW-0436">Ligase</keyword>
<dbReference type="PANTHER" id="PTHR43201:SF32">
    <property type="entry name" value="2-SUCCINYLBENZOATE--COA LIGASE, CHLOROPLASTIC_PEROXISOMAL"/>
    <property type="match status" value="1"/>
</dbReference>
<evidence type="ECO:0000313" key="3">
    <source>
        <dbReference type="EMBL" id="PQQ21229.1"/>
    </source>
</evidence>
<dbReference type="SUPFAM" id="SSF56801">
    <property type="entry name" value="Acetyl-CoA synthetase-like"/>
    <property type="match status" value="1"/>
</dbReference>
<dbReference type="GO" id="GO:0005737">
    <property type="term" value="C:cytoplasm"/>
    <property type="evidence" value="ECO:0007669"/>
    <property type="project" value="UniProtKB-SubCell"/>
</dbReference>
<dbReference type="InterPro" id="IPR000873">
    <property type="entry name" value="AMP-dep_synth/lig_dom"/>
</dbReference>
<accession>A0A314ZPI9</accession>
<dbReference type="STRING" id="2094558.A0A314ZPI9"/>
<evidence type="ECO:0000313" key="4">
    <source>
        <dbReference type="Proteomes" id="UP000250321"/>
    </source>
</evidence>
<protein>
    <submittedName>
        <fullName evidence="3">2-succinylbenzoate--CoA ligase chloroplastic/peroxisomal</fullName>
    </submittedName>
</protein>
<dbReference type="AlphaFoldDB" id="A0A314ZPI9"/>
<evidence type="ECO:0000256" key="1">
    <source>
        <dbReference type="ARBA" id="ARBA00004496"/>
    </source>
</evidence>
<dbReference type="InterPro" id="IPR042099">
    <property type="entry name" value="ANL_N_sf"/>
</dbReference>
<feature type="domain" description="AMP-dependent synthetase/ligase" evidence="2">
    <location>
        <begin position="23"/>
        <end position="118"/>
    </location>
</feature>